<keyword evidence="7" id="KW-0812">Transmembrane</keyword>
<dbReference type="Gene3D" id="3.90.10.10">
    <property type="entry name" value="Cytochrome C3"/>
    <property type="match status" value="1"/>
</dbReference>
<feature type="domain" description="Cytochrome c-552/4" evidence="8">
    <location>
        <begin position="220"/>
        <end position="281"/>
    </location>
</feature>
<name>H5STX4_ACEAU</name>
<reference evidence="9" key="2">
    <citation type="journal article" date="2012" name="PLoS ONE">
        <title>A Deeply Branching Thermophilic Bacterium with an Ancient Acetyl-CoA Pathway Dominates a Subsurface Ecosystem.</title>
        <authorList>
            <person name="Takami H."/>
            <person name="Noguchi H."/>
            <person name="Takaki Y."/>
            <person name="Uchiyama I."/>
            <person name="Toyoda A."/>
            <person name="Nishi S."/>
            <person name="Chee G.-J."/>
            <person name="Arai W."/>
            <person name="Nunoura T."/>
            <person name="Itoh T."/>
            <person name="Hattori M."/>
            <person name="Takai K."/>
        </authorList>
    </citation>
    <scope>NUCLEOTIDE SEQUENCE</scope>
</reference>
<feature type="transmembrane region" description="Helical" evidence="7">
    <location>
        <begin position="373"/>
        <end position="394"/>
    </location>
</feature>
<keyword evidence="7" id="KW-0472">Membrane</keyword>
<evidence type="ECO:0000256" key="1">
    <source>
        <dbReference type="ARBA" id="ARBA00022448"/>
    </source>
</evidence>
<gene>
    <name evidence="9" type="ORF">HGMM_OP4C610</name>
</gene>
<dbReference type="PANTHER" id="PTHR35038:SF6">
    <property type="entry name" value="SURFACE LOCALIZED DECAHEME CYTOCHROME C LIPOPROTEIN"/>
    <property type="match status" value="1"/>
</dbReference>
<dbReference type="InterPro" id="IPR038266">
    <property type="entry name" value="NapC/NirT_cytc_sf"/>
</dbReference>
<dbReference type="GO" id="GO:0046872">
    <property type="term" value="F:metal ion binding"/>
    <property type="evidence" value="ECO:0007669"/>
    <property type="project" value="UniProtKB-KW"/>
</dbReference>
<keyword evidence="6" id="KW-0408">Iron</keyword>
<dbReference type="EMBL" id="AP011803">
    <property type="protein sequence ID" value="BAL59974.1"/>
    <property type="molecule type" value="Genomic_DNA"/>
</dbReference>
<reference evidence="9" key="1">
    <citation type="journal article" date="2005" name="Environ. Microbiol.">
        <title>Genetic and functional properties of uncultivated thermophilic crenarchaeotes from a subsurface gold mine as revealed by analysis of genome fragments.</title>
        <authorList>
            <person name="Nunoura T."/>
            <person name="Hirayama H."/>
            <person name="Takami H."/>
            <person name="Oida H."/>
            <person name="Nishi S."/>
            <person name="Shimamura S."/>
            <person name="Suzuki Y."/>
            <person name="Inagaki F."/>
            <person name="Takai K."/>
            <person name="Nealson K.H."/>
            <person name="Horikoshi K."/>
        </authorList>
    </citation>
    <scope>NUCLEOTIDE SEQUENCE</scope>
</reference>
<evidence type="ECO:0000259" key="8">
    <source>
        <dbReference type="Pfam" id="PF13435"/>
    </source>
</evidence>
<dbReference type="Gene3D" id="1.10.287.3080">
    <property type="match status" value="1"/>
</dbReference>
<evidence type="ECO:0000256" key="7">
    <source>
        <dbReference type="SAM" id="Phobius"/>
    </source>
</evidence>
<dbReference type="PANTHER" id="PTHR35038">
    <property type="entry name" value="DISSIMILATORY SULFITE REDUCTASE SIRA"/>
    <property type="match status" value="1"/>
</dbReference>
<evidence type="ECO:0000256" key="5">
    <source>
        <dbReference type="ARBA" id="ARBA00022982"/>
    </source>
</evidence>
<dbReference type="AlphaFoldDB" id="H5STX4"/>
<evidence type="ECO:0000256" key="4">
    <source>
        <dbReference type="ARBA" id="ARBA00022729"/>
    </source>
</evidence>
<dbReference type="Gene3D" id="1.10.3820.10">
    <property type="entry name" value="Di-heme elbow motif domain"/>
    <property type="match status" value="1"/>
</dbReference>
<evidence type="ECO:0000256" key="2">
    <source>
        <dbReference type="ARBA" id="ARBA00022617"/>
    </source>
</evidence>
<evidence type="ECO:0000313" key="9">
    <source>
        <dbReference type="EMBL" id="BAL59974.1"/>
    </source>
</evidence>
<dbReference type="CDD" id="cd08168">
    <property type="entry name" value="Cytochrom_C3"/>
    <property type="match status" value="1"/>
</dbReference>
<keyword evidence="2" id="KW-0349">Heme</keyword>
<keyword evidence="3" id="KW-0479">Metal-binding</keyword>
<protein>
    <recommendedName>
        <fullName evidence="8">Cytochrome c-552/4 domain-containing protein</fullName>
    </recommendedName>
</protein>
<sequence length="402" mass="44526">MLPRVLLVLTTLLAWRELGGISQEQNSCLVCHSEIKVEYLESIHAAFNVTCVACHGGDPTTLETEKAHALEAFFRGTPQRPEIPELCASCHSDPVRMKPYGLRTDQYSEYQTSQHGKLLAQGDTRVAVCSDCHTAHKILPAWEPRSTVHPENIPSTCAHCHADKKLMEPYGIPTDQFEGFRQGVHGQALLEQGNTKAPSCATCHGTHGATPPGVADVSKVCGTCHSNERAYFDASPHKKPMDEARISECASCHSNHQIEPADRKLFDRICTSCHGSNSKEQLVGQKLKTLLAGAYEALEEATQLFERAQQMAIDVSPYRSRLIEARSYFLQALPVQHSLDVAHIEELTRRAKSIADDIRGGIHSLQGAVTIRVLGLSLVWVFLLLLIIVIYLVLRERRGERL</sequence>
<evidence type="ECO:0000256" key="6">
    <source>
        <dbReference type="ARBA" id="ARBA00023004"/>
    </source>
</evidence>
<dbReference type="InterPro" id="IPR036280">
    <property type="entry name" value="Multihaem_cyt_sf"/>
</dbReference>
<dbReference type="InterPro" id="IPR051829">
    <property type="entry name" value="Multiheme_Cytochr_ET"/>
</dbReference>
<evidence type="ECO:0000256" key="3">
    <source>
        <dbReference type="ARBA" id="ARBA00022723"/>
    </source>
</evidence>
<organism evidence="9">
    <name type="scientific">Acetithermum autotrophicum</name>
    <dbReference type="NCBI Taxonomy" id="1446466"/>
    <lineage>
        <taxon>Bacteria</taxon>
        <taxon>Candidatus Bipolaricaulota</taxon>
        <taxon>Candidatus Acetithermum</taxon>
    </lineage>
</organism>
<keyword evidence="7" id="KW-1133">Transmembrane helix</keyword>
<dbReference type="GO" id="GO:0016491">
    <property type="term" value="F:oxidoreductase activity"/>
    <property type="evidence" value="ECO:0007669"/>
    <property type="project" value="TreeGrafter"/>
</dbReference>
<keyword evidence="4" id="KW-0732">Signal</keyword>
<dbReference type="SUPFAM" id="SSF48695">
    <property type="entry name" value="Multiheme cytochromes"/>
    <property type="match status" value="1"/>
</dbReference>
<keyword evidence="1" id="KW-0813">Transport</keyword>
<keyword evidence="5" id="KW-0249">Electron transport</keyword>
<dbReference type="InterPro" id="IPR023155">
    <property type="entry name" value="Cyt_c-552/4"/>
</dbReference>
<accession>H5STX4</accession>
<proteinExistence type="predicted"/>
<dbReference type="Pfam" id="PF13435">
    <property type="entry name" value="Cytochrome_C554"/>
    <property type="match status" value="1"/>
</dbReference>